<dbReference type="EMBL" id="JAUEPR010000015">
    <property type="protein sequence ID" value="KAK0477878.1"/>
    <property type="molecule type" value="Genomic_DNA"/>
</dbReference>
<accession>A0AA39P6L8</accession>
<evidence type="ECO:0000313" key="2">
    <source>
        <dbReference type="Proteomes" id="UP001175227"/>
    </source>
</evidence>
<reference evidence="1" key="1">
    <citation type="submission" date="2023-06" db="EMBL/GenBank/DDBJ databases">
        <authorList>
            <consortium name="Lawrence Berkeley National Laboratory"/>
            <person name="Ahrendt S."/>
            <person name="Sahu N."/>
            <person name="Indic B."/>
            <person name="Wong-Bajracharya J."/>
            <person name="Merenyi Z."/>
            <person name="Ke H.-M."/>
            <person name="Monk M."/>
            <person name="Kocsube S."/>
            <person name="Drula E."/>
            <person name="Lipzen A."/>
            <person name="Balint B."/>
            <person name="Henrissat B."/>
            <person name="Andreopoulos B."/>
            <person name="Martin F.M."/>
            <person name="Harder C.B."/>
            <person name="Rigling D."/>
            <person name="Ford K.L."/>
            <person name="Foster G.D."/>
            <person name="Pangilinan J."/>
            <person name="Papanicolaou A."/>
            <person name="Barry K."/>
            <person name="LaButti K."/>
            <person name="Viragh M."/>
            <person name="Koriabine M."/>
            <person name="Yan M."/>
            <person name="Riley R."/>
            <person name="Champramary S."/>
            <person name="Plett K.L."/>
            <person name="Tsai I.J."/>
            <person name="Slot J."/>
            <person name="Sipos G."/>
            <person name="Plett J."/>
            <person name="Nagy L.G."/>
            <person name="Grigoriev I.V."/>
        </authorList>
    </citation>
    <scope>NUCLEOTIDE SEQUENCE</scope>
    <source>
        <strain evidence="1">ICMP 16352</strain>
    </source>
</reference>
<sequence length="107" mass="12650">MSPLLAFLIFRQFIATNRQWDSAPGENYDLRRGEIFRISQKDHLFLKSDRHALERNSIRNHIPITELLASHLSYPQTIRPINLKQGEYKGEYERFCQRDTGMLFGLI</sequence>
<name>A0AA39P6L8_9AGAR</name>
<comment type="caution">
    <text evidence="1">The sequence shown here is derived from an EMBL/GenBank/DDBJ whole genome shotgun (WGS) entry which is preliminary data.</text>
</comment>
<protein>
    <submittedName>
        <fullName evidence="1">Uncharacterized protein</fullName>
    </submittedName>
</protein>
<organism evidence="1 2">
    <name type="scientific">Armillaria novae-zelandiae</name>
    <dbReference type="NCBI Taxonomy" id="153914"/>
    <lineage>
        <taxon>Eukaryota</taxon>
        <taxon>Fungi</taxon>
        <taxon>Dikarya</taxon>
        <taxon>Basidiomycota</taxon>
        <taxon>Agaricomycotina</taxon>
        <taxon>Agaricomycetes</taxon>
        <taxon>Agaricomycetidae</taxon>
        <taxon>Agaricales</taxon>
        <taxon>Marasmiineae</taxon>
        <taxon>Physalacriaceae</taxon>
        <taxon>Armillaria</taxon>
    </lineage>
</organism>
<gene>
    <name evidence="1" type="ORF">IW261DRAFT_1420723</name>
</gene>
<evidence type="ECO:0000313" key="1">
    <source>
        <dbReference type="EMBL" id="KAK0477878.1"/>
    </source>
</evidence>
<dbReference type="AlphaFoldDB" id="A0AA39P6L8"/>
<proteinExistence type="predicted"/>
<keyword evidence="2" id="KW-1185">Reference proteome</keyword>
<dbReference type="Proteomes" id="UP001175227">
    <property type="component" value="Unassembled WGS sequence"/>
</dbReference>